<evidence type="ECO:0000313" key="4">
    <source>
        <dbReference type="Proteomes" id="UP000800200"/>
    </source>
</evidence>
<evidence type="ECO:0000313" key="3">
    <source>
        <dbReference type="EMBL" id="KAF2174654.1"/>
    </source>
</evidence>
<sequence>MSCGKRPPRRRVTYCVSYEVRRTGYVIGLRPPVNDHLKRRSHDGALAPSPTSGRTPEGATVSREGRRTPTGRGAGPLRGPSAAARPARPASPVDALIGSDHGGEAVPQAPVRRVRRRFWPAVDRVPTSNGLLVAARENRDRAPPSRASARAVGPRPRGVTVPAQWLPEASIPQTCRSPGWATRRSLVGDGLVSTALKGIRLGCSSCALRREVQSARSGRQKQPRALLDTGEGRRRRGLPAASYGRAREVPESLDRRPLHTGIPPHSSAFEAERQFERARGLLHCYGSAVDLLPLIRLATAGAARAVWRPRLDAVPLPVVREVAASVGSADLVPRPIPACLPVAGDTPTQLLWRPRLQGRGCLATGTPRAASPPRQRRHRATNPLRLRLRPAPYRRLVLPASWRLDALRGDPPAPQKLAVLKRKFEWKCLYYGHVPWPPNRTRHVAQPAEEDANRLRISSVGGGAYQEKERHALATTSPLLAARKGELEVLPFPPAPAARPRDGQRVLFPKAASRSARRRSTARLALQVRVLRPSDPPRQTQRVAPSEVVVTLDRPVLALARVGGGSLLLAPGQVAVGAASPGGASAAMADEAMPLRPGVGVAAAPSAARREPSPGLGPPGRATVEARPLPPEEPDAGSGVPVAARTVATASVAIAPATPAADRLRDDARRGGRNAALFLRHRVFKRLKARTVRYDVGQKPDWGGLTCLFFGLVRHELDEGFSRRTGTTGPAAANLLPVTVGAGTVRRRSLVRRPVTPDMGTATATRAVLSRLPAGRHQAARGTPVLERVALPAPTTTETVVLCGEAAAHAERTRLVTLPRPWSRQVRLEGVLQLPHGGRQPLCGTNSDAPLTAPTFDKTRLPRPTQLRHGELVGPPQHPNRLQLVAGRVQELPRLPGVGLLQEEVPSLLRETPRPAVPAPATRTACVASTPPGGQPSRGRGASHTAPPAALTAATGGPVPTSTAAPTRPGPRSGGPAPARPARPGSRRRAPRCCTLGARPRRPGSGTLQGAVPSPTAGRAAPSGAGRAVGRSQAGQALRRRRGCVRPRLWLCLTGRSRRSAPSGPGTCAEVVPLEPKVVEGEVVVERVCAEVGEREVAERQAPGPALWAERRSVLPQRGRRVAAATVRLARAVIEVQKGGFVRVLPQGKRDRAVGGGRRLVATRGRRCGGTGCRAATSRPGGTSRGACRRRGPASGAATTAFGGRPSARFGGRGGRPSSGRAGPTGSAAGGPAVARPARTSPPSRARPGPGPARGVEGRGRAGQATRRRGGASGGRRRGPAPVARPTTARPRAGRSRRRAGPAGAAARTPRPTAPTPATGARGTGRRRARLGRGAAGPPPAGPTAAPPARPTGPTPGPAASATVSPTRTAVAGSRRAPARSPWSQASVRSASPSGPPTAPAPAPTASGAGPAAQAPQAGARAAAGRGAPAGRRFTRFTRRTGWADTSAAECAAARLAWSPVLPKGLRRGRPSKGPRASRASATRGSVAVPGRPLAPAPRGGPGSAMPGLRPRLRRRRGRRSRSSSGRWGATRASTIRGAEAVAVAPASTVAGGRPPGPKRPAEGGPGRALPIPGASKKQGKD</sequence>
<evidence type="ECO:0000256" key="1">
    <source>
        <dbReference type="ARBA" id="ARBA00022581"/>
    </source>
</evidence>
<accession>A0A6A6D5F1</accession>
<feature type="compositionally biased region" description="Low complexity" evidence="2">
    <location>
        <begin position="144"/>
        <end position="158"/>
    </location>
</feature>
<feature type="compositionally biased region" description="Low complexity" evidence="2">
    <location>
        <begin position="68"/>
        <end position="92"/>
    </location>
</feature>
<feature type="compositionally biased region" description="Low complexity" evidence="2">
    <location>
        <begin position="1218"/>
        <end position="1248"/>
    </location>
</feature>
<feature type="compositionally biased region" description="Low complexity" evidence="2">
    <location>
        <begin position="1404"/>
        <end position="1432"/>
    </location>
</feature>
<feature type="compositionally biased region" description="Low complexity" evidence="2">
    <location>
        <begin position="1280"/>
        <end position="1291"/>
    </location>
</feature>
<feature type="region of interest" description="Disordered" evidence="2">
    <location>
        <begin position="214"/>
        <end position="246"/>
    </location>
</feature>
<evidence type="ECO:0000256" key="2">
    <source>
        <dbReference type="SAM" id="MobiDB-lite"/>
    </source>
</evidence>
<keyword evidence="4" id="KW-1185">Reference proteome</keyword>
<feature type="region of interest" description="Disordered" evidence="2">
    <location>
        <begin position="838"/>
        <end position="862"/>
    </location>
</feature>
<feature type="compositionally biased region" description="Pro residues" evidence="2">
    <location>
        <begin position="1394"/>
        <end position="1403"/>
    </location>
</feature>
<feature type="compositionally biased region" description="Low complexity" evidence="2">
    <location>
        <begin position="1358"/>
        <end position="1367"/>
    </location>
</feature>
<dbReference type="PANTHER" id="PTHR13037:SF24">
    <property type="entry name" value="POLYCOMB PROTEIN PCL-RELATED"/>
    <property type="match status" value="1"/>
</dbReference>
<gene>
    <name evidence="3" type="ORF">K469DRAFT_686394</name>
</gene>
<organism evidence="3 4">
    <name type="scientific">Zopfia rhizophila CBS 207.26</name>
    <dbReference type="NCBI Taxonomy" id="1314779"/>
    <lineage>
        <taxon>Eukaryota</taxon>
        <taxon>Fungi</taxon>
        <taxon>Dikarya</taxon>
        <taxon>Ascomycota</taxon>
        <taxon>Pezizomycotina</taxon>
        <taxon>Dothideomycetes</taxon>
        <taxon>Dothideomycetes incertae sedis</taxon>
        <taxon>Zopfiaceae</taxon>
        <taxon>Zopfia</taxon>
    </lineage>
</organism>
<dbReference type="PANTHER" id="PTHR13037">
    <property type="entry name" value="FORMIN"/>
    <property type="match status" value="1"/>
</dbReference>
<feature type="region of interest" description="Disordered" evidence="2">
    <location>
        <begin position="30"/>
        <end position="108"/>
    </location>
</feature>
<feature type="compositionally biased region" description="Low complexity" evidence="2">
    <location>
        <begin position="1013"/>
        <end position="1032"/>
    </location>
</feature>
<feature type="compositionally biased region" description="Basic residues" evidence="2">
    <location>
        <begin position="1511"/>
        <end position="1522"/>
    </location>
</feature>
<feature type="region of interest" description="Disordered" evidence="2">
    <location>
        <begin position="909"/>
        <end position="1040"/>
    </location>
</feature>
<feature type="compositionally biased region" description="Low complexity" evidence="2">
    <location>
        <begin position="1488"/>
        <end position="1510"/>
    </location>
</feature>
<proteinExistence type="predicted"/>
<protein>
    <submittedName>
        <fullName evidence="3">Uncharacterized protein</fullName>
    </submittedName>
</protein>
<feature type="region of interest" description="Disordered" evidence="2">
    <location>
        <begin position="1168"/>
        <end position="1582"/>
    </location>
</feature>
<reference evidence="3" key="1">
    <citation type="journal article" date="2020" name="Stud. Mycol.">
        <title>101 Dothideomycetes genomes: a test case for predicting lifestyles and emergence of pathogens.</title>
        <authorList>
            <person name="Haridas S."/>
            <person name="Albert R."/>
            <person name="Binder M."/>
            <person name="Bloem J."/>
            <person name="Labutti K."/>
            <person name="Salamov A."/>
            <person name="Andreopoulos B."/>
            <person name="Baker S."/>
            <person name="Barry K."/>
            <person name="Bills G."/>
            <person name="Bluhm B."/>
            <person name="Cannon C."/>
            <person name="Castanera R."/>
            <person name="Culley D."/>
            <person name="Daum C."/>
            <person name="Ezra D."/>
            <person name="Gonzalez J."/>
            <person name="Henrissat B."/>
            <person name="Kuo A."/>
            <person name="Liang C."/>
            <person name="Lipzen A."/>
            <person name="Lutzoni F."/>
            <person name="Magnuson J."/>
            <person name="Mondo S."/>
            <person name="Nolan M."/>
            <person name="Ohm R."/>
            <person name="Pangilinan J."/>
            <person name="Park H.-J."/>
            <person name="Ramirez L."/>
            <person name="Alfaro M."/>
            <person name="Sun H."/>
            <person name="Tritt A."/>
            <person name="Yoshinaga Y."/>
            <person name="Zwiers L.-H."/>
            <person name="Turgeon B."/>
            <person name="Goodwin S."/>
            <person name="Spatafora J."/>
            <person name="Crous P."/>
            <person name="Grigoriev I."/>
        </authorList>
    </citation>
    <scope>NUCLEOTIDE SEQUENCE</scope>
    <source>
        <strain evidence="3">CBS 207.26</strain>
    </source>
</reference>
<feature type="compositionally biased region" description="Basic residues" evidence="2">
    <location>
        <begin position="1266"/>
        <end position="1279"/>
    </location>
</feature>
<feature type="compositionally biased region" description="Low complexity" evidence="2">
    <location>
        <begin position="945"/>
        <end position="984"/>
    </location>
</feature>
<dbReference type="EMBL" id="ML994799">
    <property type="protein sequence ID" value="KAF2174654.1"/>
    <property type="molecule type" value="Genomic_DNA"/>
</dbReference>
<keyword evidence="1" id="KW-0945">Host-virus interaction</keyword>
<feature type="compositionally biased region" description="Low complexity" evidence="2">
    <location>
        <begin position="1301"/>
        <end position="1321"/>
    </location>
</feature>
<name>A0A6A6D5F1_9PEZI</name>
<feature type="compositionally biased region" description="Low complexity" evidence="2">
    <location>
        <begin position="1201"/>
        <end position="1210"/>
    </location>
</feature>
<dbReference type="Proteomes" id="UP000800200">
    <property type="component" value="Unassembled WGS sequence"/>
</dbReference>
<feature type="compositionally biased region" description="Pro residues" evidence="2">
    <location>
        <begin position="1337"/>
        <end position="1357"/>
    </location>
</feature>
<feature type="region of interest" description="Disordered" evidence="2">
    <location>
        <begin position="137"/>
        <end position="158"/>
    </location>
</feature>
<feature type="region of interest" description="Disordered" evidence="2">
    <location>
        <begin position="600"/>
        <end position="640"/>
    </location>
</feature>